<accession>A0A2T3AYD2</accession>
<organism evidence="2 3">
    <name type="scientific">Amorphotheca resinae ATCC 22711</name>
    <dbReference type="NCBI Taxonomy" id="857342"/>
    <lineage>
        <taxon>Eukaryota</taxon>
        <taxon>Fungi</taxon>
        <taxon>Dikarya</taxon>
        <taxon>Ascomycota</taxon>
        <taxon>Pezizomycotina</taxon>
        <taxon>Leotiomycetes</taxon>
        <taxon>Helotiales</taxon>
        <taxon>Amorphothecaceae</taxon>
        <taxon>Amorphotheca</taxon>
    </lineage>
</organism>
<proteinExistence type="predicted"/>
<feature type="compositionally biased region" description="Low complexity" evidence="1">
    <location>
        <begin position="76"/>
        <end position="90"/>
    </location>
</feature>
<sequence>MPRRPSRRHVRIAKSLRKNVDLMPRLRGLLSGGKPSYPPWNRRRWADRFWLKSRLEEVTRQLDRIKRAQSYQEDTPLSPRSSLASAAHLPTPSSTEGDGLPDPASAFGLDQLDLEASQVSAQSLESYYLTGTEILKLFREYETTRPFSGSAV</sequence>
<evidence type="ECO:0000313" key="2">
    <source>
        <dbReference type="EMBL" id="PSS15074.1"/>
    </source>
</evidence>
<keyword evidence="3" id="KW-1185">Reference proteome</keyword>
<evidence type="ECO:0000313" key="3">
    <source>
        <dbReference type="Proteomes" id="UP000241818"/>
    </source>
</evidence>
<name>A0A2T3AYD2_AMORE</name>
<reference evidence="2 3" key="1">
    <citation type="journal article" date="2018" name="New Phytol.">
        <title>Comparative genomics and transcriptomics depict ericoid mycorrhizal fungi as versatile saprotrophs and plant mutualists.</title>
        <authorList>
            <person name="Martino E."/>
            <person name="Morin E."/>
            <person name="Grelet G.A."/>
            <person name="Kuo A."/>
            <person name="Kohler A."/>
            <person name="Daghino S."/>
            <person name="Barry K.W."/>
            <person name="Cichocki N."/>
            <person name="Clum A."/>
            <person name="Dockter R.B."/>
            <person name="Hainaut M."/>
            <person name="Kuo R.C."/>
            <person name="LaButti K."/>
            <person name="Lindahl B.D."/>
            <person name="Lindquist E.A."/>
            <person name="Lipzen A."/>
            <person name="Khouja H.R."/>
            <person name="Magnuson J."/>
            <person name="Murat C."/>
            <person name="Ohm R.A."/>
            <person name="Singer S.W."/>
            <person name="Spatafora J.W."/>
            <person name="Wang M."/>
            <person name="Veneault-Fourrey C."/>
            <person name="Henrissat B."/>
            <person name="Grigoriev I.V."/>
            <person name="Martin F.M."/>
            <person name="Perotto S."/>
        </authorList>
    </citation>
    <scope>NUCLEOTIDE SEQUENCE [LARGE SCALE GENOMIC DNA]</scope>
    <source>
        <strain evidence="2 3">ATCC 22711</strain>
    </source>
</reference>
<dbReference type="EMBL" id="KZ679013">
    <property type="protein sequence ID" value="PSS15074.1"/>
    <property type="molecule type" value="Genomic_DNA"/>
</dbReference>
<dbReference type="InParanoid" id="A0A2T3AYD2"/>
<gene>
    <name evidence="2" type="ORF">M430DRAFT_256476</name>
</gene>
<dbReference type="AlphaFoldDB" id="A0A2T3AYD2"/>
<evidence type="ECO:0000256" key="1">
    <source>
        <dbReference type="SAM" id="MobiDB-lite"/>
    </source>
</evidence>
<dbReference type="Proteomes" id="UP000241818">
    <property type="component" value="Unassembled WGS sequence"/>
</dbReference>
<dbReference type="RefSeq" id="XP_024719673.1">
    <property type="nucleotide sequence ID" value="XM_024865272.1"/>
</dbReference>
<protein>
    <submittedName>
        <fullName evidence="2">Uncharacterized protein</fullName>
    </submittedName>
</protein>
<feature type="region of interest" description="Disordered" evidence="1">
    <location>
        <begin position="66"/>
        <end position="107"/>
    </location>
</feature>
<dbReference type="GeneID" id="36573353"/>